<comment type="caution">
    <text evidence="5">The sequence shown here is derived from an EMBL/GenBank/DDBJ whole genome shotgun (WGS) entry which is preliminary data.</text>
</comment>
<keyword evidence="5" id="KW-0378">Hydrolase</keyword>
<keyword evidence="2" id="KW-0560">Oxidoreductase</keyword>
<dbReference type="GO" id="GO:0004601">
    <property type="term" value="F:peroxidase activity"/>
    <property type="evidence" value="ECO:0007669"/>
    <property type="project" value="UniProtKB-KW"/>
</dbReference>
<comment type="similarity">
    <text evidence="3">Belongs to the AB hydrolase superfamily. Bacterial non-heme haloperoxidase / perhydrolase family.</text>
</comment>
<keyword evidence="1" id="KW-0575">Peroxidase</keyword>
<evidence type="ECO:0000256" key="3">
    <source>
        <dbReference type="ARBA" id="ARBA00038128"/>
    </source>
</evidence>
<evidence type="ECO:0000256" key="2">
    <source>
        <dbReference type="ARBA" id="ARBA00023002"/>
    </source>
</evidence>
<proteinExistence type="inferred from homology"/>
<dbReference type="InterPro" id="IPR029058">
    <property type="entry name" value="AB_hydrolase_fold"/>
</dbReference>
<evidence type="ECO:0000256" key="1">
    <source>
        <dbReference type="ARBA" id="ARBA00022559"/>
    </source>
</evidence>
<dbReference type="EMBL" id="QOIN01000048">
    <property type="protein sequence ID" value="RCG19613.1"/>
    <property type="molecule type" value="Genomic_DNA"/>
</dbReference>
<reference evidence="5 6" key="1">
    <citation type="submission" date="2018-06" db="EMBL/GenBank/DDBJ databases">
        <title>Streptomyces reniochalinae sp. nov. and Streptomyces diacarnus sp. nov. from marine sponges.</title>
        <authorList>
            <person name="Li L."/>
        </authorList>
    </citation>
    <scope>NUCLEOTIDE SEQUENCE [LARGE SCALE GENOMIC DNA]</scope>
    <source>
        <strain evidence="5 6">LHW51701</strain>
    </source>
</reference>
<dbReference type="InterPro" id="IPR050471">
    <property type="entry name" value="AB_hydrolase"/>
</dbReference>
<dbReference type="PANTHER" id="PTHR43433">
    <property type="entry name" value="HYDROLASE, ALPHA/BETA FOLD FAMILY PROTEIN"/>
    <property type="match status" value="1"/>
</dbReference>
<sequence length="275" mass="30229">MSTVTARDGTEIFYKSWGEGPAVVFIHGWPLDADAWDDQLKLVAENGYHGIAHDRRGHGRSAQPWEGYDFDTFAEDLNCLLTHLDLRDVVLVGHSMGGGELARYIGLHGAARVSKAVLLSAITPAMLRSDGNPEGVPGEAFDDIRNGILRERSQYWQELAGQFFSADAPGSRATQGNRDAFWYMAMHQSIKAGVDCVTAFQYTDFTEDLRRFTVPTLIVHGDDDRIVPLQATARRAADLLPDATLKVYEGGSHGLALVPGDKERFHQDLLAFIGG</sequence>
<dbReference type="Pfam" id="PF00561">
    <property type="entry name" value="Abhydrolase_1"/>
    <property type="match status" value="1"/>
</dbReference>
<dbReference type="SUPFAM" id="SSF53474">
    <property type="entry name" value="alpha/beta-Hydrolases"/>
    <property type="match status" value="1"/>
</dbReference>
<dbReference type="RefSeq" id="WP_114023874.1">
    <property type="nucleotide sequence ID" value="NZ_JBEYTF010000014.1"/>
</dbReference>
<protein>
    <submittedName>
        <fullName evidence="5">Alpha/beta hydrolase</fullName>
    </submittedName>
</protein>
<keyword evidence="6" id="KW-1185">Reference proteome</keyword>
<dbReference type="FunFam" id="3.40.50.1820:FF:000205">
    <property type="entry name" value="Non-haem bromoperoxidase BPO-A2"/>
    <property type="match status" value="1"/>
</dbReference>
<evidence type="ECO:0000259" key="4">
    <source>
        <dbReference type="Pfam" id="PF00561"/>
    </source>
</evidence>
<feature type="domain" description="AB hydrolase-1" evidence="4">
    <location>
        <begin position="21"/>
        <end position="254"/>
    </location>
</feature>
<dbReference type="GO" id="GO:0016787">
    <property type="term" value="F:hydrolase activity"/>
    <property type="evidence" value="ECO:0007669"/>
    <property type="project" value="UniProtKB-KW"/>
</dbReference>
<accession>A0A367ENS0</accession>
<evidence type="ECO:0000313" key="6">
    <source>
        <dbReference type="Proteomes" id="UP000252914"/>
    </source>
</evidence>
<dbReference type="InterPro" id="IPR000073">
    <property type="entry name" value="AB_hydrolase_1"/>
</dbReference>
<organism evidence="5 6">
    <name type="scientific">Streptomyces diacarni</name>
    <dbReference type="NCBI Taxonomy" id="2800381"/>
    <lineage>
        <taxon>Bacteria</taxon>
        <taxon>Bacillati</taxon>
        <taxon>Actinomycetota</taxon>
        <taxon>Actinomycetes</taxon>
        <taxon>Kitasatosporales</taxon>
        <taxon>Streptomycetaceae</taxon>
        <taxon>Streptomyces</taxon>
    </lineage>
</organism>
<dbReference type="Gene3D" id="3.40.50.1820">
    <property type="entry name" value="alpha/beta hydrolase"/>
    <property type="match status" value="1"/>
</dbReference>
<dbReference type="PRINTS" id="PR00111">
    <property type="entry name" value="ABHYDROLASE"/>
</dbReference>
<dbReference type="Proteomes" id="UP000252914">
    <property type="component" value="Unassembled WGS sequence"/>
</dbReference>
<dbReference type="PANTHER" id="PTHR43433:SF3">
    <property type="entry name" value="NON-HEME CHLOROPEROXIDASE"/>
    <property type="match status" value="1"/>
</dbReference>
<gene>
    <name evidence="5" type="ORF">DTL70_22970</name>
</gene>
<dbReference type="AlphaFoldDB" id="A0A367ENS0"/>
<name>A0A367ENS0_9ACTN</name>
<evidence type="ECO:0000313" key="5">
    <source>
        <dbReference type="EMBL" id="RCG19613.1"/>
    </source>
</evidence>